<dbReference type="Proteomes" id="UP001500567">
    <property type="component" value="Unassembled WGS sequence"/>
</dbReference>
<sequence length="234" mass="27174">MSYFGIKSDLTCKFIGNIYSNTLLDEYSHLIKRERHRMSGSGATEYQQFTVMNTNLEETSIKYGDSEIVEISPEYWWSMGSINKDISEFFFPNYEKPHEDMDTQFSLCNNYAKWKINRNPTGGKFSFIAFKDSKGSIMRVPTSLSGSTEFEHAVSNLVLLDYFKLNTTFKIFFTLSQVNNIEFTTADSKKNLAEFYNTSIRKWYTESLQRNPSKHAEFPIIDDMFAKLNATVHN</sequence>
<evidence type="ECO:0000313" key="2">
    <source>
        <dbReference type="Proteomes" id="UP001500567"/>
    </source>
</evidence>
<name>A0ABP7RR53_9BACT</name>
<organism evidence="1 2">
    <name type="scientific">Hymenobacter fastidiosus</name>
    <dbReference type="NCBI Taxonomy" id="486264"/>
    <lineage>
        <taxon>Bacteria</taxon>
        <taxon>Pseudomonadati</taxon>
        <taxon>Bacteroidota</taxon>
        <taxon>Cytophagia</taxon>
        <taxon>Cytophagales</taxon>
        <taxon>Hymenobacteraceae</taxon>
        <taxon>Hymenobacter</taxon>
    </lineage>
</organism>
<accession>A0ABP7RR53</accession>
<evidence type="ECO:0000313" key="1">
    <source>
        <dbReference type="EMBL" id="GAA4000923.1"/>
    </source>
</evidence>
<protein>
    <submittedName>
        <fullName evidence="1">Uncharacterized protein</fullName>
    </submittedName>
</protein>
<dbReference type="EMBL" id="BAABDJ010000007">
    <property type="protein sequence ID" value="GAA4000923.1"/>
    <property type="molecule type" value="Genomic_DNA"/>
</dbReference>
<gene>
    <name evidence="1" type="ORF">GCM10022408_10110</name>
</gene>
<comment type="caution">
    <text evidence="1">The sequence shown here is derived from an EMBL/GenBank/DDBJ whole genome shotgun (WGS) entry which is preliminary data.</text>
</comment>
<reference evidence="2" key="1">
    <citation type="journal article" date="2019" name="Int. J. Syst. Evol. Microbiol.">
        <title>The Global Catalogue of Microorganisms (GCM) 10K type strain sequencing project: providing services to taxonomists for standard genome sequencing and annotation.</title>
        <authorList>
            <consortium name="The Broad Institute Genomics Platform"/>
            <consortium name="The Broad Institute Genome Sequencing Center for Infectious Disease"/>
            <person name="Wu L."/>
            <person name="Ma J."/>
        </authorList>
    </citation>
    <scope>NUCLEOTIDE SEQUENCE [LARGE SCALE GENOMIC DNA]</scope>
    <source>
        <strain evidence="2">JCM 17224</strain>
    </source>
</reference>
<keyword evidence="2" id="KW-1185">Reference proteome</keyword>
<proteinExistence type="predicted"/>